<dbReference type="Gene3D" id="3.30.300.210">
    <property type="entry name" value="Nutrient germinant receptor protein C, domain 3"/>
    <property type="match status" value="1"/>
</dbReference>
<feature type="domain" description="Spore germination GerAC-like C-terminal" evidence="8">
    <location>
        <begin position="210"/>
        <end position="372"/>
    </location>
</feature>
<evidence type="ECO:0000313" key="10">
    <source>
        <dbReference type="EMBL" id="MEB4796431.1"/>
    </source>
</evidence>
<dbReference type="NCBIfam" id="TIGR02887">
    <property type="entry name" value="spore_ger_x_C"/>
    <property type="match status" value="1"/>
</dbReference>
<comment type="caution">
    <text evidence="10">The sequence shown here is derived from an EMBL/GenBank/DDBJ whole genome shotgun (WGS) entry which is preliminary data.</text>
</comment>
<dbReference type="Pfam" id="PF25198">
    <property type="entry name" value="Spore_GerAC_N"/>
    <property type="match status" value="1"/>
</dbReference>
<reference evidence="10 11" key="1">
    <citation type="submission" date="2023-03" db="EMBL/GenBank/DDBJ databases">
        <title>Bacillus Genome Sequencing.</title>
        <authorList>
            <person name="Dunlap C."/>
        </authorList>
    </citation>
    <scope>NUCLEOTIDE SEQUENCE [LARGE SCALE GENOMIC DNA]</scope>
    <source>
        <strain evidence="10 11">NRS-1351</strain>
    </source>
</reference>
<dbReference type="EMBL" id="JAROBY010000035">
    <property type="protein sequence ID" value="MEB4796431.1"/>
    <property type="molecule type" value="Genomic_DNA"/>
</dbReference>
<evidence type="ECO:0000256" key="4">
    <source>
        <dbReference type="ARBA" id="ARBA00022729"/>
    </source>
</evidence>
<dbReference type="Pfam" id="PF05504">
    <property type="entry name" value="Spore_GerAC"/>
    <property type="match status" value="1"/>
</dbReference>
<evidence type="ECO:0000256" key="1">
    <source>
        <dbReference type="ARBA" id="ARBA00004635"/>
    </source>
</evidence>
<dbReference type="RefSeq" id="WP_127450746.1">
    <property type="nucleotide sequence ID" value="NZ_JAROBY010000035.1"/>
</dbReference>
<dbReference type="InterPro" id="IPR008844">
    <property type="entry name" value="Spore_GerAC-like"/>
</dbReference>
<evidence type="ECO:0000313" key="11">
    <source>
        <dbReference type="Proteomes" id="UP001355653"/>
    </source>
</evidence>
<name>A0ABU6DHV1_9BACL</name>
<dbReference type="PANTHER" id="PTHR35789">
    <property type="entry name" value="SPORE GERMINATION PROTEIN B3"/>
    <property type="match status" value="1"/>
</dbReference>
<sequence length="382" mass="42661">MSLFKYIILLVFFFLSGCWDRTEMNDIAFVTATALDLADNGNIICYLQIAAPTTSKGGVSGGGSSNNQNSYVIFAEGKTGNEVHQKLQKKSSHSLFYSHRSVVFISERLARHGTENLLDIFTHDPRNRLKAYIMVVKDGDGKNERKMESLLKEIPSEVAKELQLSGDDVAVTLRDFFISSDSEGVQPVVGLIEPEIDSNHEHRQIYKVAGAGVFKGYKLSGLLDVNETLAFMWVTDKLKYGRITANVPQSSGEVGMMLIHTKGKIITQNAKDSVQFKIKLEGQGSLVENTSALDITDPDNMKRIKKALEDAAKKQVQDFLSKIQKKYQVDSVGFGQEVYKNNPNQWEALKDQWDRHFPEAEISIEVHLALKGAGMVHSSFYE</sequence>
<keyword evidence="7" id="KW-0449">Lipoprotein</keyword>
<protein>
    <submittedName>
        <fullName evidence="10">Ger(X)C family spore germination protein</fullName>
    </submittedName>
</protein>
<evidence type="ECO:0000256" key="3">
    <source>
        <dbReference type="ARBA" id="ARBA00022544"/>
    </source>
</evidence>
<keyword evidence="3" id="KW-0309">Germination</keyword>
<keyword evidence="4" id="KW-0732">Signal</keyword>
<gene>
    <name evidence="10" type="ORF">P5G65_21225</name>
</gene>
<comment type="subcellular location">
    <subcellularLocation>
        <location evidence="1">Membrane</location>
        <topology evidence="1">Lipid-anchor</topology>
    </subcellularLocation>
</comment>
<keyword evidence="11" id="KW-1185">Reference proteome</keyword>
<evidence type="ECO:0000256" key="5">
    <source>
        <dbReference type="ARBA" id="ARBA00023136"/>
    </source>
</evidence>
<dbReference type="InterPro" id="IPR046953">
    <property type="entry name" value="Spore_GerAC-like_C"/>
</dbReference>
<evidence type="ECO:0000256" key="7">
    <source>
        <dbReference type="ARBA" id="ARBA00023288"/>
    </source>
</evidence>
<keyword evidence="5" id="KW-0472">Membrane</keyword>
<evidence type="ECO:0000256" key="2">
    <source>
        <dbReference type="ARBA" id="ARBA00007886"/>
    </source>
</evidence>
<dbReference type="PANTHER" id="PTHR35789:SF1">
    <property type="entry name" value="SPORE GERMINATION PROTEIN B3"/>
    <property type="match status" value="1"/>
</dbReference>
<evidence type="ECO:0000259" key="9">
    <source>
        <dbReference type="Pfam" id="PF25198"/>
    </source>
</evidence>
<dbReference type="InterPro" id="IPR038501">
    <property type="entry name" value="Spore_GerAC_C_sf"/>
</dbReference>
<organism evidence="10 11">
    <name type="scientific">Paenibacillus chondroitinus</name>
    <dbReference type="NCBI Taxonomy" id="59842"/>
    <lineage>
        <taxon>Bacteria</taxon>
        <taxon>Bacillati</taxon>
        <taxon>Bacillota</taxon>
        <taxon>Bacilli</taxon>
        <taxon>Bacillales</taxon>
        <taxon>Paenibacillaceae</taxon>
        <taxon>Paenibacillus</taxon>
    </lineage>
</organism>
<proteinExistence type="inferred from homology"/>
<dbReference type="PROSITE" id="PS51257">
    <property type="entry name" value="PROKAR_LIPOPROTEIN"/>
    <property type="match status" value="1"/>
</dbReference>
<evidence type="ECO:0000256" key="6">
    <source>
        <dbReference type="ARBA" id="ARBA00023139"/>
    </source>
</evidence>
<comment type="similarity">
    <text evidence="2">Belongs to the GerABKC lipoprotein family.</text>
</comment>
<dbReference type="Proteomes" id="UP001355653">
    <property type="component" value="Unassembled WGS sequence"/>
</dbReference>
<dbReference type="InterPro" id="IPR057336">
    <property type="entry name" value="GerAC_N"/>
</dbReference>
<accession>A0ABU6DHV1</accession>
<keyword evidence="6" id="KW-0564">Palmitate</keyword>
<evidence type="ECO:0000259" key="8">
    <source>
        <dbReference type="Pfam" id="PF05504"/>
    </source>
</evidence>
<feature type="domain" description="Spore germination protein N-terminal" evidence="9">
    <location>
        <begin position="20"/>
        <end position="193"/>
    </location>
</feature>